<sequence length="45" mass="5215">MGIHYSLFDADQIVLYPFQKKEYATFIKSCLQNPIHNGLGICLKR</sequence>
<dbReference type="EMBL" id="UINC01009414">
    <property type="protein sequence ID" value="SVA42229.1"/>
    <property type="molecule type" value="Genomic_DNA"/>
</dbReference>
<proteinExistence type="predicted"/>
<reference evidence="1" key="1">
    <citation type="submission" date="2018-05" db="EMBL/GenBank/DDBJ databases">
        <authorList>
            <person name="Lanie J.A."/>
            <person name="Ng W.-L."/>
            <person name="Kazmierczak K.M."/>
            <person name="Andrzejewski T.M."/>
            <person name="Davidsen T.M."/>
            <person name="Wayne K.J."/>
            <person name="Tettelin H."/>
            <person name="Glass J.I."/>
            <person name="Rusch D."/>
            <person name="Podicherti R."/>
            <person name="Tsui H.-C.T."/>
            <person name="Winkler M.E."/>
        </authorList>
    </citation>
    <scope>NUCLEOTIDE SEQUENCE</scope>
</reference>
<dbReference type="AlphaFoldDB" id="A0A381VPI5"/>
<accession>A0A381VPI5</accession>
<name>A0A381VPI5_9ZZZZ</name>
<protein>
    <submittedName>
        <fullName evidence="1">Uncharacterized protein</fullName>
    </submittedName>
</protein>
<gene>
    <name evidence="1" type="ORF">METZ01_LOCUS95083</name>
</gene>
<evidence type="ECO:0000313" key="1">
    <source>
        <dbReference type="EMBL" id="SVA42229.1"/>
    </source>
</evidence>
<organism evidence="1">
    <name type="scientific">marine metagenome</name>
    <dbReference type="NCBI Taxonomy" id="408172"/>
    <lineage>
        <taxon>unclassified sequences</taxon>
        <taxon>metagenomes</taxon>
        <taxon>ecological metagenomes</taxon>
    </lineage>
</organism>